<dbReference type="EMBL" id="JAWCUI010000026">
    <property type="protein sequence ID" value="KAL1895599.1"/>
    <property type="molecule type" value="Genomic_DNA"/>
</dbReference>
<organism evidence="12 13">
    <name type="scientific">Sporothrix stenoceras</name>
    <dbReference type="NCBI Taxonomy" id="5173"/>
    <lineage>
        <taxon>Eukaryota</taxon>
        <taxon>Fungi</taxon>
        <taxon>Dikarya</taxon>
        <taxon>Ascomycota</taxon>
        <taxon>Pezizomycotina</taxon>
        <taxon>Sordariomycetes</taxon>
        <taxon>Sordariomycetidae</taxon>
        <taxon>Ophiostomatales</taxon>
        <taxon>Ophiostomataceae</taxon>
        <taxon>Sporothrix</taxon>
    </lineage>
</organism>
<dbReference type="SUPFAM" id="SSF88713">
    <property type="entry name" value="Glycoside hydrolase/deacetylase"/>
    <property type="match status" value="1"/>
</dbReference>
<dbReference type="PROSITE" id="PS51677">
    <property type="entry name" value="NODB"/>
    <property type="match status" value="1"/>
</dbReference>
<accession>A0ABR3Z4P5</accession>
<keyword evidence="2 8" id="KW-0147">Chitin-binding</keyword>
<feature type="domain" description="NodB homology" evidence="11">
    <location>
        <begin position="83"/>
        <end position="274"/>
    </location>
</feature>
<comment type="caution">
    <text evidence="8">Lacks conserved residue(s) required for the propagation of feature annotation.</text>
</comment>
<evidence type="ECO:0000256" key="3">
    <source>
        <dbReference type="ARBA" id="ARBA00022723"/>
    </source>
</evidence>
<evidence type="ECO:0000313" key="12">
    <source>
        <dbReference type="EMBL" id="KAL1895599.1"/>
    </source>
</evidence>
<feature type="region of interest" description="Disordered" evidence="9">
    <location>
        <begin position="310"/>
        <end position="330"/>
    </location>
</feature>
<dbReference type="PANTHER" id="PTHR46471:SF2">
    <property type="entry name" value="CHITIN DEACETYLASE-RELATED"/>
    <property type="match status" value="1"/>
</dbReference>
<dbReference type="Gene3D" id="3.20.20.370">
    <property type="entry name" value="Glycoside hydrolase/deacetylase"/>
    <property type="match status" value="1"/>
</dbReference>
<keyword evidence="7" id="KW-0170">Cobalt</keyword>
<dbReference type="InterPro" id="IPR001002">
    <property type="entry name" value="Chitin-bd_1"/>
</dbReference>
<evidence type="ECO:0008006" key="14">
    <source>
        <dbReference type="Google" id="ProtNLM"/>
    </source>
</evidence>
<evidence type="ECO:0000256" key="9">
    <source>
        <dbReference type="SAM" id="MobiDB-lite"/>
    </source>
</evidence>
<reference evidence="12 13" key="1">
    <citation type="journal article" date="2024" name="IMA Fungus">
        <title>IMA Genome - F19 : A genome assembly and annotation guide to empower mycologists, including annotated draft genome sequences of Ceratocystis pirilliformis, Diaporthe australafricana, Fusarium ophioides, Paecilomyces lecythidis, and Sporothrix stenoceras.</title>
        <authorList>
            <person name="Aylward J."/>
            <person name="Wilson A.M."/>
            <person name="Visagie C.M."/>
            <person name="Spraker J."/>
            <person name="Barnes I."/>
            <person name="Buitendag C."/>
            <person name="Ceriani C."/>
            <person name="Del Mar Angel L."/>
            <person name="du Plessis D."/>
            <person name="Fuchs T."/>
            <person name="Gasser K."/>
            <person name="Kramer D."/>
            <person name="Li W."/>
            <person name="Munsamy K."/>
            <person name="Piso A."/>
            <person name="Price J.L."/>
            <person name="Sonnekus B."/>
            <person name="Thomas C."/>
            <person name="van der Nest A."/>
            <person name="van Dijk A."/>
            <person name="van Heerden A."/>
            <person name="van Vuuren N."/>
            <person name="Yilmaz N."/>
            <person name="Duong T.A."/>
            <person name="van der Merwe N.A."/>
            <person name="Wingfield M.J."/>
            <person name="Wingfield B.D."/>
        </authorList>
    </citation>
    <scope>NUCLEOTIDE SEQUENCE [LARGE SCALE GENOMIC DNA]</scope>
    <source>
        <strain evidence="12 13">CMW 5346</strain>
    </source>
</reference>
<feature type="disulfide bond" evidence="8">
    <location>
        <begin position="7"/>
        <end position="22"/>
    </location>
</feature>
<evidence type="ECO:0000256" key="8">
    <source>
        <dbReference type="PROSITE-ProRule" id="PRU00261"/>
    </source>
</evidence>
<sequence>MPAGGACGTQANNAVCAAGLCCSDSGVCGTGGAFCTAPACQISAGPACDGNQTPKGADTSKVPRPLFGSIPYGVDISHCTVNGKVALTFDDGPYLYTAALLDILRSNNVTATFFVVGNNGAKGMINDPATGYPAVLQRMVADGHQIGSHTWSHQDLSALTSQQRHDQIVKNEIAIADVIGVIPTYLRPPYTRWNQDALNDLKALGYHVLNYDIDTRDWQGNYTVAESIYSSILSQHSPTSSAWISLEHDIYNTTVHVFAQYIIDQARKLGYQLVTVGECLADPVSNWYRNVTTGQPASPVVGAAVANAGGGQTTSASVTTSHTTTRSKTTTTIGSFPSAIAQQNQTVYSCLHKVARLYY</sequence>
<evidence type="ECO:0000259" key="11">
    <source>
        <dbReference type="PROSITE" id="PS51677"/>
    </source>
</evidence>
<evidence type="ECO:0000256" key="6">
    <source>
        <dbReference type="ARBA" id="ARBA00023277"/>
    </source>
</evidence>
<dbReference type="SMART" id="SM00270">
    <property type="entry name" value="ChtBD1"/>
    <property type="match status" value="1"/>
</dbReference>
<keyword evidence="3" id="KW-0479">Metal-binding</keyword>
<comment type="caution">
    <text evidence="12">The sequence shown here is derived from an EMBL/GenBank/DDBJ whole genome shotgun (WGS) entry which is preliminary data.</text>
</comment>
<comment type="cofactor">
    <cofactor evidence="1">
        <name>Co(2+)</name>
        <dbReference type="ChEBI" id="CHEBI:48828"/>
    </cofactor>
</comment>
<evidence type="ECO:0000256" key="5">
    <source>
        <dbReference type="ARBA" id="ARBA00022801"/>
    </source>
</evidence>
<dbReference type="CDD" id="cd10951">
    <property type="entry name" value="CE4_ClCDA_like"/>
    <property type="match status" value="1"/>
</dbReference>
<evidence type="ECO:0000256" key="1">
    <source>
        <dbReference type="ARBA" id="ARBA00001941"/>
    </source>
</evidence>
<dbReference type="Proteomes" id="UP001583186">
    <property type="component" value="Unassembled WGS sequence"/>
</dbReference>
<protein>
    <recommendedName>
        <fullName evidence="14">Chitin deacetylase</fullName>
    </recommendedName>
</protein>
<evidence type="ECO:0000256" key="2">
    <source>
        <dbReference type="ARBA" id="ARBA00022669"/>
    </source>
</evidence>
<evidence type="ECO:0000256" key="7">
    <source>
        <dbReference type="ARBA" id="ARBA00023285"/>
    </source>
</evidence>
<dbReference type="Gene3D" id="3.30.60.10">
    <property type="entry name" value="Endochitinase-like"/>
    <property type="match status" value="1"/>
</dbReference>
<keyword evidence="4" id="KW-0732">Signal</keyword>
<proteinExistence type="predicted"/>
<dbReference type="InterPro" id="IPR002509">
    <property type="entry name" value="NODB_dom"/>
</dbReference>
<dbReference type="PROSITE" id="PS00026">
    <property type="entry name" value="CHIT_BIND_I_1"/>
    <property type="match status" value="1"/>
</dbReference>
<keyword evidence="13" id="KW-1185">Reference proteome</keyword>
<dbReference type="InterPro" id="IPR018371">
    <property type="entry name" value="Chitin-binding_1_CS"/>
</dbReference>
<dbReference type="PROSITE" id="PS50941">
    <property type="entry name" value="CHIT_BIND_I_2"/>
    <property type="match status" value="1"/>
</dbReference>
<dbReference type="InterPro" id="IPR011330">
    <property type="entry name" value="Glyco_hydro/deAcase_b/a-brl"/>
</dbReference>
<feature type="disulfide bond" evidence="8">
    <location>
        <begin position="21"/>
        <end position="35"/>
    </location>
</feature>
<dbReference type="PANTHER" id="PTHR46471">
    <property type="entry name" value="CHITIN DEACETYLASE"/>
    <property type="match status" value="1"/>
</dbReference>
<dbReference type="Pfam" id="PF00187">
    <property type="entry name" value="Chitin_bind_1"/>
    <property type="match status" value="1"/>
</dbReference>
<keyword evidence="5" id="KW-0378">Hydrolase</keyword>
<evidence type="ECO:0000256" key="4">
    <source>
        <dbReference type="ARBA" id="ARBA00022729"/>
    </source>
</evidence>
<evidence type="ECO:0000313" key="13">
    <source>
        <dbReference type="Proteomes" id="UP001583186"/>
    </source>
</evidence>
<name>A0ABR3Z4P5_9PEZI</name>
<dbReference type="CDD" id="cd00035">
    <property type="entry name" value="ChtBD1"/>
    <property type="match status" value="1"/>
</dbReference>
<gene>
    <name evidence="12" type="ORF">Sste5346_005068</name>
</gene>
<keyword evidence="8" id="KW-1015">Disulfide bond</keyword>
<evidence type="ECO:0000259" key="10">
    <source>
        <dbReference type="PROSITE" id="PS50941"/>
    </source>
</evidence>
<keyword evidence="6" id="KW-0119">Carbohydrate metabolism</keyword>
<dbReference type="SUPFAM" id="SSF57016">
    <property type="entry name" value="Plant lectins/antimicrobial peptides"/>
    <property type="match status" value="1"/>
</dbReference>
<feature type="disulfide bond" evidence="8">
    <location>
        <begin position="16"/>
        <end position="28"/>
    </location>
</feature>
<feature type="domain" description="Chitin-binding type-1" evidence="10">
    <location>
        <begin position="4"/>
        <end position="50"/>
    </location>
</feature>
<dbReference type="Pfam" id="PF01522">
    <property type="entry name" value="Polysacc_deac_1"/>
    <property type="match status" value="1"/>
</dbReference>
<dbReference type="InterPro" id="IPR036861">
    <property type="entry name" value="Endochitinase-like_sf"/>
</dbReference>